<dbReference type="Proteomes" id="UP000054481">
    <property type="component" value="Unassembled WGS sequence"/>
</dbReference>
<evidence type="ECO:0000256" key="1">
    <source>
        <dbReference type="ARBA" id="ARBA00004127"/>
    </source>
</evidence>
<evidence type="ECO:0008006" key="12">
    <source>
        <dbReference type="Google" id="ProtNLM"/>
    </source>
</evidence>
<dbReference type="InterPro" id="IPR045891">
    <property type="entry name" value="ZIP9"/>
</dbReference>
<evidence type="ECO:0000256" key="6">
    <source>
        <dbReference type="ARBA" id="ARBA00023136"/>
    </source>
</evidence>
<keyword evidence="11" id="KW-1185">Reference proteome</keyword>
<dbReference type="Pfam" id="PF02535">
    <property type="entry name" value="Zip"/>
    <property type="match status" value="1"/>
</dbReference>
<evidence type="ECO:0000256" key="5">
    <source>
        <dbReference type="ARBA" id="ARBA00023034"/>
    </source>
</evidence>
<feature type="region of interest" description="Disordered" evidence="7">
    <location>
        <begin position="119"/>
        <end position="167"/>
    </location>
</feature>
<dbReference type="PANTHER" id="PTHR16133:SF0">
    <property type="entry name" value="ZINC_IRON REGULATED TRANSPORTER-RELATED PROTEIN 102B, ISOFORM E"/>
    <property type="match status" value="1"/>
</dbReference>
<reference evidence="10 11" key="1">
    <citation type="journal article" date="2014" name="Genome Biol. Evol.">
        <title>Comparative genomics and transcriptomics analyses reveal divergent lifestyle features of nematode endoparasitic fungus Hirsutella minnesotensis.</title>
        <authorList>
            <person name="Lai Y."/>
            <person name="Liu K."/>
            <person name="Zhang X."/>
            <person name="Zhang X."/>
            <person name="Li K."/>
            <person name="Wang N."/>
            <person name="Shu C."/>
            <person name="Wu Y."/>
            <person name="Wang C."/>
            <person name="Bushley K.E."/>
            <person name="Xiang M."/>
            <person name="Liu X."/>
        </authorList>
    </citation>
    <scope>NUCLEOTIDE SEQUENCE [LARGE SCALE GENOMIC DNA]</scope>
    <source>
        <strain evidence="10 11">3608</strain>
    </source>
</reference>
<feature type="transmembrane region" description="Helical" evidence="8">
    <location>
        <begin position="245"/>
        <end position="267"/>
    </location>
</feature>
<proteinExistence type="predicted"/>
<feature type="transmembrane region" description="Helical" evidence="8">
    <location>
        <begin position="273"/>
        <end position="297"/>
    </location>
</feature>
<feature type="transmembrane region" description="Helical" evidence="8">
    <location>
        <begin position="173"/>
        <end position="192"/>
    </location>
</feature>
<gene>
    <name evidence="10" type="ORF">HIM_04536</name>
</gene>
<keyword evidence="4 8" id="KW-1133">Transmembrane helix</keyword>
<name>A0A0F7ZPT9_9HYPO</name>
<dbReference type="GO" id="GO:0000139">
    <property type="term" value="C:Golgi membrane"/>
    <property type="evidence" value="ECO:0007669"/>
    <property type="project" value="UniProtKB-SubCell"/>
</dbReference>
<feature type="signal peptide" evidence="9">
    <location>
        <begin position="1"/>
        <end position="17"/>
    </location>
</feature>
<evidence type="ECO:0000313" key="11">
    <source>
        <dbReference type="Proteomes" id="UP000054481"/>
    </source>
</evidence>
<feature type="compositionally biased region" description="Pro residues" evidence="7">
    <location>
        <begin position="142"/>
        <end position="156"/>
    </location>
</feature>
<dbReference type="OrthoDB" id="19859at2759"/>
<accession>A0A0F7ZPT9</accession>
<keyword evidence="5" id="KW-0333">Golgi apparatus</keyword>
<evidence type="ECO:0000256" key="9">
    <source>
        <dbReference type="SAM" id="SignalP"/>
    </source>
</evidence>
<evidence type="ECO:0000256" key="2">
    <source>
        <dbReference type="ARBA" id="ARBA00004394"/>
    </source>
</evidence>
<feature type="chain" id="PRO_5002525991" description="Zinc transporter ZIP9" evidence="9">
    <location>
        <begin position="18"/>
        <end position="420"/>
    </location>
</feature>
<keyword evidence="6 8" id="KW-0472">Membrane</keyword>
<evidence type="ECO:0000256" key="3">
    <source>
        <dbReference type="ARBA" id="ARBA00022692"/>
    </source>
</evidence>
<dbReference type="GO" id="GO:0046873">
    <property type="term" value="F:metal ion transmembrane transporter activity"/>
    <property type="evidence" value="ECO:0007669"/>
    <property type="project" value="InterPro"/>
</dbReference>
<organism evidence="10 11">
    <name type="scientific">Hirsutella minnesotensis 3608</name>
    <dbReference type="NCBI Taxonomy" id="1043627"/>
    <lineage>
        <taxon>Eukaryota</taxon>
        <taxon>Fungi</taxon>
        <taxon>Dikarya</taxon>
        <taxon>Ascomycota</taxon>
        <taxon>Pezizomycotina</taxon>
        <taxon>Sordariomycetes</taxon>
        <taxon>Hypocreomycetidae</taxon>
        <taxon>Hypocreales</taxon>
        <taxon>Ophiocordycipitaceae</taxon>
        <taxon>Hirsutella</taxon>
    </lineage>
</organism>
<dbReference type="GO" id="GO:0006829">
    <property type="term" value="P:zinc ion transport"/>
    <property type="evidence" value="ECO:0007669"/>
    <property type="project" value="InterPro"/>
</dbReference>
<keyword evidence="9" id="KW-0732">Signal</keyword>
<evidence type="ECO:0000256" key="8">
    <source>
        <dbReference type="SAM" id="Phobius"/>
    </source>
</evidence>
<dbReference type="EMBL" id="KQ030513">
    <property type="protein sequence ID" value="KJZ76080.1"/>
    <property type="molecule type" value="Genomic_DNA"/>
</dbReference>
<dbReference type="PANTHER" id="PTHR16133">
    <property type="entry name" value="SOLUTE CARRIER FAMILY 39 ZINC TRANSPORTER , MEMBER 9-RELATED"/>
    <property type="match status" value="1"/>
</dbReference>
<feature type="transmembrane region" description="Helical" evidence="8">
    <location>
        <begin position="343"/>
        <end position="361"/>
    </location>
</feature>
<dbReference type="InterPro" id="IPR003689">
    <property type="entry name" value="ZIP"/>
</dbReference>
<comment type="subcellular location">
    <subcellularLocation>
        <location evidence="1">Endomembrane system</location>
        <topology evidence="1">Multi-pass membrane protein</topology>
    </subcellularLocation>
    <subcellularLocation>
        <location evidence="2">Golgi apparatus membrane</location>
    </subcellularLocation>
</comment>
<feature type="compositionally biased region" description="Basic and acidic residues" evidence="7">
    <location>
        <begin position="158"/>
        <end position="167"/>
    </location>
</feature>
<evidence type="ECO:0000256" key="4">
    <source>
        <dbReference type="ARBA" id="ARBA00022989"/>
    </source>
</evidence>
<evidence type="ECO:0000313" key="10">
    <source>
        <dbReference type="EMBL" id="KJZ76080.1"/>
    </source>
</evidence>
<feature type="transmembrane region" description="Helical" evidence="8">
    <location>
        <begin position="309"/>
        <end position="331"/>
    </location>
</feature>
<protein>
    <recommendedName>
        <fullName evidence="12">Zinc transporter ZIP9</fullName>
    </recommendedName>
</protein>
<sequence>MAGIFLLLSLCVVMALASFLAGALPLSMSLSQSQLRLISSIGVGILVGTSLIVIIPEGIEAAATPASPSHSHGTRSLSQRAPWTWAFQNSKGPQTLSSSSHLLRDSVVYDHETFFVSDTKPLEGDSAPSRKQHGRRASESPDPAPDPAPAPAPAPEAPAKDEGKHGEPAHAEIPAFEVGFSMVLGFVLMFLIDRLPRHATESFHAVPQTTHMSLDSLGINGALAGDESEGFLGSLTPTPRRARSLATTVGLVIHAAADGIALGASSATKNMKLGLIIFIAIMIHKAPAAFGLTSVLLRQGLSKRAARGHLIVFSLAAPAGAVATWILINLLGGAHLEGDVGQWWTGMLLLFSGGTFLYVAMHAMQDDGVSYSPDHASGVNGYMDGTSTSQRKPRGPQMRDTLATVAGMLLPLLTQFGHHH</sequence>
<evidence type="ECO:0000256" key="7">
    <source>
        <dbReference type="SAM" id="MobiDB-lite"/>
    </source>
</evidence>
<dbReference type="AlphaFoldDB" id="A0A0F7ZPT9"/>
<keyword evidence="3 8" id="KW-0812">Transmembrane</keyword>